<proteinExistence type="predicted"/>
<dbReference type="AlphaFoldDB" id="A0AAW7Y9D0"/>
<protein>
    <submittedName>
        <fullName evidence="1">Uncharacterized protein</fullName>
    </submittedName>
</protein>
<comment type="caution">
    <text evidence="1">The sequence shown here is derived from an EMBL/GenBank/DDBJ whole genome shotgun (WGS) entry which is preliminary data.</text>
</comment>
<organism evidence="1 2">
    <name type="scientific">Photobacterium sanguinicancri</name>
    <dbReference type="NCBI Taxonomy" id="875932"/>
    <lineage>
        <taxon>Bacteria</taxon>
        <taxon>Pseudomonadati</taxon>
        <taxon>Pseudomonadota</taxon>
        <taxon>Gammaproteobacteria</taxon>
        <taxon>Vibrionales</taxon>
        <taxon>Vibrionaceae</taxon>
        <taxon>Photobacterium</taxon>
    </lineage>
</organism>
<evidence type="ECO:0000313" key="2">
    <source>
        <dbReference type="Proteomes" id="UP001170624"/>
    </source>
</evidence>
<sequence length="230" mass="26508">MSIKSNVMQFQLALFFTEEQLRPDRDFYRLDEKIDVFDLMPTIQPLPEGITVDNYPLMKFSSTNQLFTCDISQTRLDLYLNNHTNPELFKYSNLHAEFRKHSLAIIDYVYNMTNVKIMRAGVVADYASFCSNPAEKIGSTLLKRYKPGSVEISVRQNIPITLDGIDCNNLYDIRCGGLIFNKTQHPAVMIQRDINHRVFDKSCPISEDNLKRMVSTSINELTEDTFTEAL</sequence>
<name>A0AAW7Y9D0_9GAMM</name>
<dbReference type="EMBL" id="JAUOPU010000012">
    <property type="protein sequence ID" value="MDO6543483.1"/>
    <property type="molecule type" value="Genomic_DNA"/>
</dbReference>
<accession>A0AAW7Y9D0</accession>
<dbReference type="RefSeq" id="WP_303499961.1">
    <property type="nucleotide sequence ID" value="NZ_JAUOPU010000012.1"/>
</dbReference>
<dbReference type="Proteomes" id="UP001170624">
    <property type="component" value="Unassembled WGS sequence"/>
</dbReference>
<evidence type="ECO:0000313" key="1">
    <source>
        <dbReference type="EMBL" id="MDO6543483.1"/>
    </source>
</evidence>
<gene>
    <name evidence="1" type="ORF">Q4568_13125</name>
</gene>
<reference evidence="1" key="1">
    <citation type="submission" date="2023-07" db="EMBL/GenBank/DDBJ databases">
        <title>Genome content predicts the carbon catabolic preferences of heterotrophic bacteria.</title>
        <authorList>
            <person name="Gralka M."/>
        </authorList>
    </citation>
    <scope>NUCLEOTIDE SEQUENCE</scope>
    <source>
        <strain evidence="1">G2M05</strain>
    </source>
</reference>